<reference evidence="1 3" key="3">
    <citation type="journal article" date="2024" name="Syst. Appl. Microbiol.">
        <title>Helicobacter cappadocius sp. nov., from lizards: The first psychrotrophic Helicobacter species.</title>
        <authorList>
            <person name="Aydin F."/>
            <person name="Tarhane S."/>
            <person name="Karakaya E."/>
            <person name="Abay S."/>
            <person name="Kayman T."/>
            <person name="Guran O."/>
            <person name="Bozkurt E."/>
            <person name="Uzum N."/>
            <person name="Avci A."/>
            <person name="Olgun K."/>
            <person name="Jablonski D."/>
            <person name="Guran C."/>
            <person name="Burcin Saticioglu I."/>
        </authorList>
    </citation>
    <scope>NUCLEOTIDE SEQUENCE [LARGE SCALE GENOMIC DNA]</scope>
    <source>
        <strain evidence="1">Faydin-H75</strain>
        <strain evidence="3">faydin-H76</strain>
    </source>
</reference>
<dbReference type="AlphaFoldDB" id="A0AA90SS17"/>
<dbReference type="Proteomes" id="UP001240777">
    <property type="component" value="Unassembled WGS sequence"/>
</dbReference>
<accession>A0AA90SS17</accession>
<keyword evidence="4" id="KW-1185">Reference proteome</keyword>
<dbReference type="Proteomes" id="UP001177258">
    <property type="component" value="Unassembled WGS sequence"/>
</dbReference>
<proteinExistence type="predicted"/>
<reference evidence="1" key="2">
    <citation type="submission" date="2023-07" db="EMBL/GenBank/DDBJ databases">
        <authorList>
            <person name="Aydin F."/>
            <person name="Tarhane S."/>
            <person name="Saticioglu I.B."/>
            <person name="Karakaya E."/>
            <person name="Abay S."/>
            <person name="Guran O."/>
            <person name="Bozkurt E."/>
            <person name="Uzum N."/>
            <person name="Olgun K."/>
            <person name="Jablonski D."/>
        </authorList>
    </citation>
    <scope>NUCLEOTIDE SEQUENCE</scope>
    <source>
        <strain evidence="1">Faydin-H75</strain>
    </source>
</reference>
<organism evidence="2 3">
    <name type="scientific">Helicobacter cappadocius</name>
    <dbReference type="NCBI Taxonomy" id="3063998"/>
    <lineage>
        <taxon>Bacteria</taxon>
        <taxon>Pseudomonadati</taxon>
        <taxon>Campylobacterota</taxon>
        <taxon>Epsilonproteobacteria</taxon>
        <taxon>Campylobacterales</taxon>
        <taxon>Helicobacteraceae</taxon>
        <taxon>Helicobacter</taxon>
    </lineage>
</organism>
<gene>
    <name evidence="1" type="ORF">Q5I04_01330</name>
    <name evidence="2" type="ORF">Q5I06_01330</name>
</gene>
<evidence type="ECO:0000313" key="3">
    <source>
        <dbReference type="Proteomes" id="UP001177258"/>
    </source>
</evidence>
<reference evidence="2 4" key="1">
    <citation type="submission" date="2023-07" db="EMBL/GenBank/DDBJ databases">
        <title>Unpublished Manusciprt.</title>
        <authorList>
            <person name="Aydin F."/>
            <person name="Tarhane S."/>
            <person name="Saticioglu I.B."/>
            <person name="Karakaya E."/>
            <person name="Abay S."/>
            <person name="Guran O."/>
            <person name="Bozkurt E."/>
            <person name="Uzum N."/>
            <person name="Olgun K."/>
            <person name="Jablonski D."/>
        </authorList>
    </citation>
    <scope>NUCLEOTIDE SEQUENCE</scope>
    <source>
        <strain evidence="4">faydin-H75</strain>
        <strain evidence="2">Faydin-H76</strain>
    </source>
</reference>
<feature type="non-terminal residue" evidence="2">
    <location>
        <position position="1"/>
    </location>
</feature>
<evidence type="ECO:0000313" key="1">
    <source>
        <dbReference type="EMBL" id="MDO7252562.1"/>
    </source>
</evidence>
<dbReference type="EMBL" id="JAUPEV010000002">
    <property type="protein sequence ID" value="MDO7252562.1"/>
    <property type="molecule type" value="Genomic_DNA"/>
</dbReference>
<dbReference type="EMBL" id="JAUYZK010000002">
    <property type="protein sequence ID" value="MDP2538429.1"/>
    <property type="molecule type" value="Genomic_DNA"/>
</dbReference>
<evidence type="ECO:0000313" key="4">
    <source>
        <dbReference type="Proteomes" id="UP001240777"/>
    </source>
</evidence>
<protein>
    <submittedName>
        <fullName evidence="2">Uncharacterized protein</fullName>
    </submittedName>
</protein>
<comment type="caution">
    <text evidence="2">The sequence shown here is derived from an EMBL/GenBank/DDBJ whole genome shotgun (WGS) entry which is preliminary data.</text>
</comment>
<evidence type="ECO:0000313" key="2">
    <source>
        <dbReference type="EMBL" id="MDP2538429.1"/>
    </source>
</evidence>
<sequence length="189" mass="22398">IPLLDENGNQRMNQNGKPLFEIATEPIYHIIARKEKELVFFETDYEEVNLSDIRNIKRTEKSLSFSDGKNEYYFNFSKSVLQKKFYIPQQHSKININIIENPFDILKQIGKNILHSNFRQNNIINDYIILPLFSSKGEKNVPKRSQLNQWNAGGKERNLDEAYIPIPKMIHKFFPDFFPLIMFIKKKEN</sequence>
<name>A0AA90SS17_9HELI</name>